<feature type="compositionally biased region" description="Polar residues" evidence="6">
    <location>
        <begin position="451"/>
        <end position="490"/>
    </location>
</feature>
<reference evidence="8" key="1">
    <citation type="journal article" date="2024" name="Microbiome">
        <title>Substantial viral diversity in bats and rodents from East Africa: insights into evolution, recombination, and cocirculation.</title>
        <authorList>
            <person name="Wang D."/>
            <person name="Yang X."/>
            <person name="Ren Z."/>
            <person name="Hu B."/>
            <person name="Zhao H."/>
            <person name="Yang K."/>
            <person name="Shi P."/>
            <person name="Zhang Z."/>
            <person name="Feng Q."/>
            <person name="Nawenja C.V."/>
            <person name="Obanda V."/>
            <person name="Robert K."/>
            <person name="Nalikka B."/>
            <person name="Waruhiu C.N."/>
            <person name="Ochola G.O."/>
            <person name="Onyuok S.O."/>
            <person name="Ochieng H."/>
            <person name="Li B."/>
            <person name="Zhu Y."/>
            <person name="Si H."/>
            <person name="Yin J."/>
            <person name="Kristiansen K."/>
            <person name="Jin X."/>
            <person name="Xu X."/>
            <person name="Xiao M."/>
            <person name="Agwanda B."/>
            <person name="Ommeh S."/>
            <person name="Li J."/>
            <person name="Shi Z.L."/>
        </authorList>
    </citation>
    <scope>NUCLEOTIDE SEQUENCE</scope>
    <source>
        <strain evidence="8">17A/Kenya/BAT269/2015</strain>
    </source>
</reference>
<keyword evidence="2" id="KW-1048">Host nucleus</keyword>
<evidence type="ECO:0000256" key="1">
    <source>
        <dbReference type="ARBA" id="ARBA00004147"/>
    </source>
</evidence>
<dbReference type="PROSITE" id="PS51206">
    <property type="entry name" value="SF3_HELICASE_1"/>
    <property type="match status" value="1"/>
</dbReference>
<dbReference type="InterPro" id="IPR001257">
    <property type="entry name" value="Parvovirus_NS1_helicase"/>
</dbReference>
<keyword evidence="5" id="KW-0067">ATP-binding</keyword>
<keyword evidence="4" id="KW-0547">Nucleotide-binding</keyword>
<dbReference type="GO" id="GO:0006260">
    <property type="term" value="P:DNA replication"/>
    <property type="evidence" value="ECO:0007669"/>
    <property type="project" value="UniProtKB-KW"/>
</dbReference>
<evidence type="ECO:0000313" key="8">
    <source>
        <dbReference type="EMBL" id="XBH23650.1"/>
    </source>
</evidence>
<dbReference type="InterPro" id="IPR027417">
    <property type="entry name" value="P-loop_NTPase"/>
</dbReference>
<dbReference type="Gene3D" id="3.40.50.300">
    <property type="entry name" value="P-loop containing nucleotide triphosphate hydrolases"/>
    <property type="match status" value="1"/>
</dbReference>
<evidence type="ECO:0000256" key="5">
    <source>
        <dbReference type="ARBA" id="ARBA00022840"/>
    </source>
</evidence>
<organism evidence="8">
    <name type="scientific">Coleura bat parvovirus</name>
    <dbReference type="NCBI Taxonomy" id="3141917"/>
    <lineage>
        <taxon>Viruses</taxon>
        <taxon>Monodnaviria</taxon>
        <taxon>Shotokuvirae</taxon>
        <taxon>Cossaviricota</taxon>
        <taxon>Quintoviricetes</taxon>
        <taxon>Piccovirales</taxon>
        <taxon>Parvoviridae</taxon>
    </lineage>
</organism>
<dbReference type="InterPro" id="IPR014015">
    <property type="entry name" value="Helicase_SF3_DNA-vir"/>
</dbReference>
<evidence type="ECO:0000256" key="2">
    <source>
        <dbReference type="ARBA" id="ARBA00022562"/>
    </source>
</evidence>
<evidence type="ECO:0000256" key="3">
    <source>
        <dbReference type="ARBA" id="ARBA00022705"/>
    </source>
</evidence>
<comment type="subcellular location">
    <subcellularLocation>
        <location evidence="1">Host nucleus</location>
    </subcellularLocation>
</comment>
<feature type="domain" description="SF3 helicase" evidence="7">
    <location>
        <begin position="257"/>
        <end position="420"/>
    </location>
</feature>
<dbReference type="SUPFAM" id="SSF52540">
    <property type="entry name" value="P-loop containing nucleoside triphosphate hydrolases"/>
    <property type="match status" value="1"/>
</dbReference>
<accession>A0AAU7E1U0</accession>
<feature type="region of interest" description="Disordered" evidence="6">
    <location>
        <begin position="430"/>
        <end position="490"/>
    </location>
</feature>
<evidence type="ECO:0000259" key="7">
    <source>
        <dbReference type="PROSITE" id="PS51206"/>
    </source>
</evidence>
<dbReference type="GO" id="GO:0019079">
    <property type="term" value="P:viral genome replication"/>
    <property type="evidence" value="ECO:0007669"/>
    <property type="project" value="InterPro"/>
</dbReference>
<keyword evidence="3" id="KW-0235">DNA replication</keyword>
<dbReference type="GO" id="GO:0042025">
    <property type="term" value="C:host cell nucleus"/>
    <property type="evidence" value="ECO:0007669"/>
    <property type="project" value="UniProtKB-SubCell"/>
</dbReference>
<proteinExistence type="predicted"/>
<dbReference type="EMBL" id="PP711838">
    <property type="protein sequence ID" value="XBH23650.1"/>
    <property type="molecule type" value="Genomic_DNA"/>
</dbReference>
<protein>
    <submittedName>
        <fullName evidence="8">NS1 protein</fullName>
    </submittedName>
</protein>
<dbReference type="GO" id="GO:0005524">
    <property type="term" value="F:ATP binding"/>
    <property type="evidence" value="ECO:0007669"/>
    <property type="project" value="UniProtKB-KW"/>
</dbReference>
<evidence type="ECO:0000256" key="6">
    <source>
        <dbReference type="SAM" id="MobiDB-lite"/>
    </source>
</evidence>
<name>A0AAU7E1U0_9VIRU</name>
<sequence>MPRDNIESKCPQCKLINTKNRSEYKQYIITALYFHTLIKITENNEILNKFKHLKPIALILNHELTPTNANKENDIKKFALKILRPLIQFGKSIAVVEKGPTKNYHIHILIFSPQRTDNLIRSIKTKLQGTGAFNIHGQIIKNLYNFICYIRKDPLLVYHNHYDMYTLFNIDIDQKNSQLETANTLADFKHQLIHLLLENNITDINELMGEYPGVIAPWLHKTALHKIFDNCLQFVQAINKKTTNILQIIHSNTCSNTNINRIFRILNHNNIDIDNFNTKLKKWLLKTEPKRNTFVLLGQPNTGKSIFARGLLSIIPLSGEIVNGNAFNYMNLQYKNYGIWEEPTISDENVEKFKLVAEGASTLVDVKHKQPFMLHRTPIIITTNDELHKYVSNTEQALDVRCFKTYFEKPITFSGNSKCLLSEITDTEHEPTNSRIDIRSGTIPDDPYIQTDGQIPSTSTSSQDIRPSTPNPPLQRNITTTNSPSKNPNIDTIVPHECDWVSYLKHIYYHAD</sequence>
<reference evidence="8" key="2">
    <citation type="submission" date="2024-02" db="EMBL/GenBank/DDBJ databases">
        <authorList>
            <person name="Hu B."/>
        </authorList>
    </citation>
    <scope>NUCLEOTIDE SEQUENCE</scope>
    <source>
        <strain evidence="8">17A/Kenya/BAT269/2015</strain>
    </source>
</reference>
<dbReference type="Pfam" id="PF01057">
    <property type="entry name" value="Parvo_NS1"/>
    <property type="match status" value="1"/>
</dbReference>
<evidence type="ECO:0000256" key="4">
    <source>
        <dbReference type="ARBA" id="ARBA00022741"/>
    </source>
</evidence>